<keyword evidence="2 6" id="KW-0436">Ligase</keyword>
<dbReference type="InterPro" id="IPR013815">
    <property type="entry name" value="ATP_grasp_subdomain_1"/>
</dbReference>
<keyword evidence="7" id="KW-1185">Reference proteome</keyword>
<dbReference type="Gene3D" id="3.30.470.20">
    <property type="entry name" value="ATP-grasp fold, B domain"/>
    <property type="match status" value="1"/>
</dbReference>
<keyword evidence="4" id="KW-0547">Nucleotide-binding</keyword>
<reference evidence="6 7" key="1">
    <citation type="journal article" date="2016" name="Environ. Microbiol.">
        <title>New Methyloceanibacter diversity from North Sea sediments includes methanotroph containing solely the soluble methane monooxygenase.</title>
        <authorList>
            <person name="Vekeman B."/>
            <person name="Kerckhof F.M."/>
            <person name="Cremers G."/>
            <person name="de Vos P."/>
            <person name="Vandamme P."/>
            <person name="Boon N."/>
            <person name="Op den Camp H.J."/>
            <person name="Heylen K."/>
        </authorList>
    </citation>
    <scope>NUCLEOTIDE SEQUENCE [LARGE SCALE GENOMIC DNA]</scope>
    <source>
        <strain evidence="6 7">R-67175</strain>
    </source>
</reference>
<name>A0A1E3W3K7_9HYPH</name>
<dbReference type="AlphaFoldDB" id="A0A1E3W3K7"/>
<dbReference type="Gene3D" id="3.30.1490.20">
    <property type="entry name" value="ATP-grasp fold, A domain"/>
    <property type="match status" value="1"/>
</dbReference>
<dbReference type="PANTHER" id="PTHR23132">
    <property type="entry name" value="D-ALANINE--D-ALANINE LIGASE"/>
    <property type="match status" value="1"/>
</dbReference>
<dbReference type="GO" id="GO:0008716">
    <property type="term" value="F:D-alanine-D-alanine ligase activity"/>
    <property type="evidence" value="ECO:0007669"/>
    <property type="project" value="InterPro"/>
</dbReference>
<dbReference type="EMBL" id="LPWF01000016">
    <property type="protein sequence ID" value="ODR99716.1"/>
    <property type="molecule type" value="Genomic_DNA"/>
</dbReference>
<dbReference type="Proteomes" id="UP000094472">
    <property type="component" value="Unassembled WGS sequence"/>
</dbReference>
<proteinExistence type="inferred from homology"/>
<dbReference type="SUPFAM" id="SSF52440">
    <property type="entry name" value="PreATP-grasp domain"/>
    <property type="match status" value="1"/>
</dbReference>
<dbReference type="PROSITE" id="PS50975">
    <property type="entry name" value="ATP_GRASP"/>
    <property type="match status" value="1"/>
</dbReference>
<comment type="similarity">
    <text evidence="1">Belongs to the D-alanine--D-alanine ligase family.</text>
</comment>
<evidence type="ECO:0000256" key="2">
    <source>
        <dbReference type="ARBA" id="ARBA00022598"/>
    </source>
</evidence>
<dbReference type="STRING" id="1774969.AUC69_08890"/>
<evidence type="ECO:0000259" key="5">
    <source>
        <dbReference type="PROSITE" id="PS50975"/>
    </source>
</evidence>
<comment type="caution">
    <text evidence="6">The sequence shown here is derived from an EMBL/GenBank/DDBJ whole genome shotgun (WGS) entry which is preliminary data.</text>
</comment>
<evidence type="ECO:0000256" key="1">
    <source>
        <dbReference type="ARBA" id="ARBA00010871"/>
    </source>
</evidence>
<keyword evidence="3" id="KW-0961">Cell wall biogenesis/degradation</keyword>
<gene>
    <name evidence="6" type="ORF">AUC69_08890</name>
</gene>
<evidence type="ECO:0000313" key="6">
    <source>
        <dbReference type="EMBL" id="ODR99716.1"/>
    </source>
</evidence>
<dbReference type="GO" id="GO:0005524">
    <property type="term" value="F:ATP binding"/>
    <property type="evidence" value="ECO:0007669"/>
    <property type="project" value="UniProtKB-UniRule"/>
</dbReference>
<dbReference type="GO" id="GO:0071555">
    <property type="term" value="P:cell wall organization"/>
    <property type="evidence" value="ECO:0007669"/>
    <property type="project" value="UniProtKB-KW"/>
</dbReference>
<dbReference type="InterPro" id="IPR011761">
    <property type="entry name" value="ATP-grasp"/>
</dbReference>
<feature type="domain" description="ATP-grasp" evidence="5">
    <location>
        <begin position="118"/>
        <end position="331"/>
    </location>
</feature>
<dbReference type="RefSeq" id="WP_069441258.1">
    <property type="nucleotide sequence ID" value="NZ_LPWF01000016.1"/>
</dbReference>
<evidence type="ECO:0000256" key="4">
    <source>
        <dbReference type="PROSITE-ProRule" id="PRU00409"/>
    </source>
</evidence>
<keyword evidence="4" id="KW-0067">ATP-binding</keyword>
<dbReference type="Pfam" id="PF07478">
    <property type="entry name" value="Dala_Dala_lig_C"/>
    <property type="match status" value="1"/>
</dbReference>
<evidence type="ECO:0000313" key="7">
    <source>
        <dbReference type="Proteomes" id="UP000094472"/>
    </source>
</evidence>
<dbReference type="Gene3D" id="3.40.50.20">
    <property type="match status" value="1"/>
</dbReference>
<dbReference type="OrthoDB" id="9813261at2"/>
<dbReference type="SUPFAM" id="SSF56059">
    <property type="entry name" value="Glutathione synthetase ATP-binding domain-like"/>
    <property type="match status" value="1"/>
</dbReference>
<dbReference type="PANTHER" id="PTHR23132:SF26">
    <property type="entry name" value="BLR7451 PROTEIN"/>
    <property type="match status" value="1"/>
</dbReference>
<protein>
    <submittedName>
        <fullName evidence="6">D-alanine--D-alanine ligase</fullName>
    </submittedName>
</protein>
<dbReference type="GO" id="GO:0046872">
    <property type="term" value="F:metal ion binding"/>
    <property type="evidence" value="ECO:0007669"/>
    <property type="project" value="InterPro"/>
</dbReference>
<dbReference type="InterPro" id="IPR016185">
    <property type="entry name" value="PreATP-grasp_dom_sf"/>
</dbReference>
<accession>A0A1E3W3K7</accession>
<evidence type="ECO:0000256" key="3">
    <source>
        <dbReference type="ARBA" id="ARBA00023316"/>
    </source>
</evidence>
<dbReference type="InterPro" id="IPR011095">
    <property type="entry name" value="Dala_Dala_lig_C"/>
</dbReference>
<organism evidence="6 7">
    <name type="scientific">Methyloceanibacter superfactus</name>
    <dbReference type="NCBI Taxonomy" id="1774969"/>
    <lineage>
        <taxon>Bacteria</taxon>
        <taxon>Pseudomonadati</taxon>
        <taxon>Pseudomonadota</taxon>
        <taxon>Alphaproteobacteria</taxon>
        <taxon>Hyphomicrobiales</taxon>
        <taxon>Hyphomicrobiaceae</taxon>
        <taxon>Methyloceanibacter</taxon>
    </lineage>
</organism>
<sequence length="341" mass="38956">MLKKRVLVLMHADLVPPDDIAGKPEQEVVEYKTEYDVVTGLREQGHEVEPLGLYDDLTPLRRAIQNFKPHIVFNLLEEFHGEPMLDQNVVSFLELVRVPYTGCNPRGLMLARDKALSKKILYYHRIRVPRFAVVPAGRKLKRKPARLTYPLIVKSQVEEASIGIAEASIVNSDEKLAERIEFMHAQVGTPLILEQYVDGRELYVGVMGNARLQTLPVWELEMRRLRADAPMIATRRAKWNRKFQERRGVEIGPARDLPPAVEQLLIKTSKRLYRLLQLSGYARVDFRLDTQGRPYFLEANPNPDIGYGEEFAEAAEAAGMNYGPLLDRIIAIGLRKRLRAP</sequence>